<comment type="caution">
    <text evidence="2">The sequence shown here is derived from an EMBL/GenBank/DDBJ whole genome shotgun (WGS) entry which is preliminary data.</text>
</comment>
<evidence type="ECO:0000313" key="3">
    <source>
        <dbReference type="Proteomes" id="UP001218188"/>
    </source>
</evidence>
<proteinExistence type="predicted"/>
<accession>A0AAD6X2Q3</accession>
<gene>
    <name evidence="2" type="ORF">C8F04DRAFT_1181116</name>
</gene>
<keyword evidence="3" id="KW-1185">Reference proteome</keyword>
<reference evidence="2" key="1">
    <citation type="submission" date="2023-03" db="EMBL/GenBank/DDBJ databases">
        <title>Massive genome expansion in bonnet fungi (Mycena s.s.) driven by repeated elements and novel gene families across ecological guilds.</title>
        <authorList>
            <consortium name="Lawrence Berkeley National Laboratory"/>
            <person name="Harder C.B."/>
            <person name="Miyauchi S."/>
            <person name="Viragh M."/>
            <person name="Kuo A."/>
            <person name="Thoen E."/>
            <person name="Andreopoulos B."/>
            <person name="Lu D."/>
            <person name="Skrede I."/>
            <person name="Drula E."/>
            <person name="Henrissat B."/>
            <person name="Morin E."/>
            <person name="Kohler A."/>
            <person name="Barry K."/>
            <person name="LaButti K."/>
            <person name="Morin E."/>
            <person name="Salamov A."/>
            <person name="Lipzen A."/>
            <person name="Mereny Z."/>
            <person name="Hegedus B."/>
            <person name="Baldrian P."/>
            <person name="Stursova M."/>
            <person name="Weitz H."/>
            <person name="Taylor A."/>
            <person name="Grigoriev I.V."/>
            <person name="Nagy L.G."/>
            <person name="Martin F."/>
            <person name="Kauserud H."/>
        </authorList>
    </citation>
    <scope>NUCLEOTIDE SEQUENCE</scope>
    <source>
        <strain evidence="2">CBHHK200</strain>
    </source>
</reference>
<dbReference type="Proteomes" id="UP001218188">
    <property type="component" value="Unassembled WGS sequence"/>
</dbReference>
<feature type="compositionally biased region" description="Basic and acidic residues" evidence="1">
    <location>
        <begin position="99"/>
        <end position="118"/>
    </location>
</feature>
<sequence length="303" mass="33878">MCLRLKLRFPRVDLLSPLMRGILQEKRSYNICSFARLINGEEEEEEDDDGTSSIPLTGWSLSPRRRRLHPDVAGSGDLVTSDDEEAIEIDEEGTEVVVKETGKTRVEKDKTPKDEKALRGRKPKPSTSIPAPPAPAVAPKPSKKTKIAEFSEIAKTEEKTRQKELELATLRTRQQITVTQTKGELFQQRERRRGDKEAGKREERMMKLRMWQNHELRMVSAMGAGNLSSTSHAGDSFFNSYSHPSALQYTPSARTDDYTIPNDYNNMGSYGNTLAGPSTSTASDSSSEFRDFAQMAANGEFGV</sequence>
<dbReference type="EMBL" id="JARJCM010000041">
    <property type="protein sequence ID" value="KAJ7036773.1"/>
    <property type="molecule type" value="Genomic_DNA"/>
</dbReference>
<feature type="compositionally biased region" description="Acidic residues" evidence="1">
    <location>
        <begin position="41"/>
        <end position="50"/>
    </location>
</feature>
<dbReference type="AlphaFoldDB" id="A0AAD6X2Q3"/>
<evidence type="ECO:0000313" key="2">
    <source>
        <dbReference type="EMBL" id="KAJ7036773.1"/>
    </source>
</evidence>
<feature type="region of interest" description="Disordered" evidence="1">
    <location>
        <begin position="41"/>
        <end position="82"/>
    </location>
</feature>
<feature type="region of interest" description="Disordered" evidence="1">
    <location>
        <begin position="99"/>
        <end position="145"/>
    </location>
</feature>
<protein>
    <submittedName>
        <fullName evidence="2">Uncharacterized protein</fullName>
    </submittedName>
</protein>
<name>A0AAD6X2Q3_9AGAR</name>
<organism evidence="2 3">
    <name type="scientific">Mycena alexandri</name>
    <dbReference type="NCBI Taxonomy" id="1745969"/>
    <lineage>
        <taxon>Eukaryota</taxon>
        <taxon>Fungi</taxon>
        <taxon>Dikarya</taxon>
        <taxon>Basidiomycota</taxon>
        <taxon>Agaricomycotina</taxon>
        <taxon>Agaricomycetes</taxon>
        <taxon>Agaricomycetidae</taxon>
        <taxon>Agaricales</taxon>
        <taxon>Marasmiineae</taxon>
        <taxon>Mycenaceae</taxon>
        <taxon>Mycena</taxon>
    </lineage>
</organism>
<evidence type="ECO:0000256" key="1">
    <source>
        <dbReference type="SAM" id="MobiDB-lite"/>
    </source>
</evidence>